<accession>A0AAV8U8Z8</accession>
<dbReference type="AlphaFoldDB" id="A0AAV8U8Z8"/>
<dbReference type="EMBL" id="JAIWQS010000008">
    <property type="protein sequence ID" value="KAJ8898908.1"/>
    <property type="molecule type" value="Genomic_DNA"/>
</dbReference>
<dbReference type="PANTHER" id="PTHR20938">
    <property type="entry name" value="INTEGRATOR COMPLEX SUBUNIT 4"/>
    <property type="match status" value="1"/>
</dbReference>
<evidence type="ECO:0000313" key="4">
    <source>
        <dbReference type="EMBL" id="KAJ8898908.1"/>
    </source>
</evidence>
<dbReference type="GO" id="GO:0005768">
    <property type="term" value="C:endosome"/>
    <property type="evidence" value="ECO:0007669"/>
    <property type="project" value="TreeGrafter"/>
</dbReference>
<dbReference type="InterPro" id="IPR011989">
    <property type="entry name" value="ARM-like"/>
</dbReference>
<dbReference type="Pfam" id="PF25458">
    <property type="entry name" value="INTS4_C"/>
    <property type="match status" value="1"/>
</dbReference>
<evidence type="ECO:0000256" key="1">
    <source>
        <dbReference type="ARBA" id="ARBA00004123"/>
    </source>
</evidence>
<evidence type="ECO:0000259" key="3">
    <source>
        <dbReference type="Pfam" id="PF25458"/>
    </source>
</evidence>
<name>A0AAV8U8Z8_9ROSI</name>
<dbReference type="PANTHER" id="PTHR20938:SF0">
    <property type="entry name" value="INTEGRATOR COMPLEX SUBUNIT 4"/>
    <property type="match status" value="1"/>
</dbReference>
<dbReference type="InterPro" id="IPR016024">
    <property type="entry name" value="ARM-type_fold"/>
</dbReference>
<feature type="domain" description="Integrator complex subunit 4/Protein SIEL C-terminal Ig-like" evidence="3">
    <location>
        <begin position="814"/>
        <end position="929"/>
    </location>
</feature>
<sequence>MEKRVWSACEQSLNSSSSLSRETLASVRSLIVNPYTSDSTISSILETLTRSLQFNTDSLHRQHILKLLSDLASCRTHLSSSILGSVSSNSQPSADSLAAVASITECDQSLRTELNDESFLSLCFGSSPSTRTWLLRNAAERFGVPTHVLLTVFLGFTKDPYPYVRKVALDGLAELPKKCTVFNRSVVGGCYFRAVELLEDSEDCVRLAAVRVVGEWGQMLAETAQEEDRRDWSDVVFVQLCSMVRDMNVDVRVGAFDALGKTKMVSEDVLLQTLSKKVLSIIKEKKSSGRCNAQNCAGAFVHGLEDEFVKVRRSACHSLRMLVVLSSEFAGQALNLLMDILNDHSILVRLEAIETLCRIATFGCLKMQDIHMHMFLGTLFDKNYQIRSAARRIIKLVTLPKLEFFRLCINGLLENLERYPQDEPDVFSTLFYIGKNHGKFAGHIIKEVSQEIEPVGDGRLNFDSARVASFLVLSISAPLAADDNGQSIPPIVFSYAVTLLGRVSNALKDVLDRSTLLEYLSQCSRSSVPCRTEVERESLLHDVDNDVPRHMDMDSSSSVESPLLQRIKEASEFRLTMPYESSNATASLVEYQLEENDGILKSINLVLVKVNDVWPLVLSGFTNEVLKALRACKEELEMFAHASHKSAGALAFALEYVKAIKLLSKIMGCIIGKIWSCGSGYLEILLGKLDVKLREIRCRFIELSVETELCVLELVVVACILRLSAVELCCYQSTYQRLSATLARIEFLHKEESIEPSNFVLEIKKSLDDVGSALNNSPWISSRLTELVNHFSPKQLIILRTLRHVNAELIVHGNEPEDPLPFVPGLPLAIPLEFTLHNVSSSSRLWLSITLSGELTQYVFLDLNLLGGSDEVSKFTFNAPFYRTPKAGSFSLKVCIGLECSFEDAQLIKGRVGPKRPLVYLCQEKEVYLRKV</sequence>
<dbReference type="GO" id="GO:0010496">
    <property type="term" value="P:intercellular transport"/>
    <property type="evidence" value="ECO:0007669"/>
    <property type="project" value="TreeGrafter"/>
</dbReference>
<comment type="subcellular location">
    <subcellularLocation>
        <location evidence="1">Nucleus</location>
    </subcellularLocation>
</comment>
<dbReference type="Proteomes" id="UP001159364">
    <property type="component" value="Linkage Group LG08"/>
</dbReference>
<keyword evidence="5" id="KW-1185">Reference proteome</keyword>
<protein>
    <recommendedName>
        <fullName evidence="3">Integrator complex subunit 4/Protein SIEL C-terminal Ig-like domain-containing protein</fullName>
    </recommendedName>
</protein>
<evidence type="ECO:0000256" key="2">
    <source>
        <dbReference type="ARBA" id="ARBA00023242"/>
    </source>
</evidence>
<dbReference type="InterPro" id="IPR057412">
    <property type="entry name" value="INTS4_C"/>
</dbReference>
<dbReference type="Gene3D" id="1.25.10.10">
    <property type="entry name" value="Leucine-rich Repeat Variant"/>
    <property type="match status" value="1"/>
</dbReference>
<dbReference type="SUPFAM" id="SSF48371">
    <property type="entry name" value="ARM repeat"/>
    <property type="match status" value="1"/>
</dbReference>
<reference evidence="4 5" key="1">
    <citation type="submission" date="2021-09" db="EMBL/GenBank/DDBJ databases">
        <title>Genomic insights and catalytic innovation underlie evolution of tropane alkaloids biosynthesis.</title>
        <authorList>
            <person name="Wang Y.-J."/>
            <person name="Tian T."/>
            <person name="Huang J.-P."/>
            <person name="Huang S.-X."/>
        </authorList>
    </citation>
    <scope>NUCLEOTIDE SEQUENCE [LARGE SCALE GENOMIC DNA]</scope>
    <source>
        <strain evidence="4">KIB-2018</strain>
        <tissue evidence="4">Leaf</tissue>
    </source>
</reference>
<comment type="caution">
    <text evidence="4">The sequence shown here is derived from an EMBL/GenBank/DDBJ whole genome shotgun (WGS) entry which is preliminary data.</text>
</comment>
<proteinExistence type="predicted"/>
<keyword evidence="2" id="KW-0539">Nucleus</keyword>
<dbReference type="GO" id="GO:0005634">
    <property type="term" value="C:nucleus"/>
    <property type="evidence" value="ECO:0007669"/>
    <property type="project" value="UniProtKB-SubCell"/>
</dbReference>
<evidence type="ECO:0000313" key="5">
    <source>
        <dbReference type="Proteomes" id="UP001159364"/>
    </source>
</evidence>
<gene>
    <name evidence="4" type="ORF">K2173_008401</name>
</gene>
<organism evidence="4 5">
    <name type="scientific">Erythroxylum novogranatense</name>
    <dbReference type="NCBI Taxonomy" id="1862640"/>
    <lineage>
        <taxon>Eukaryota</taxon>
        <taxon>Viridiplantae</taxon>
        <taxon>Streptophyta</taxon>
        <taxon>Embryophyta</taxon>
        <taxon>Tracheophyta</taxon>
        <taxon>Spermatophyta</taxon>
        <taxon>Magnoliopsida</taxon>
        <taxon>eudicotyledons</taxon>
        <taxon>Gunneridae</taxon>
        <taxon>Pentapetalae</taxon>
        <taxon>rosids</taxon>
        <taxon>fabids</taxon>
        <taxon>Malpighiales</taxon>
        <taxon>Erythroxylaceae</taxon>
        <taxon>Erythroxylum</taxon>
    </lineage>
</organism>